<comment type="caution">
    <text evidence="2">The sequence shown here is derived from an EMBL/GenBank/DDBJ whole genome shotgun (WGS) entry which is preliminary data.</text>
</comment>
<dbReference type="Proteomes" id="UP001295740">
    <property type="component" value="Unassembled WGS sequence"/>
</dbReference>
<organism evidence="2 3">
    <name type="scientific">Anthostomella pinea</name>
    <dbReference type="NCBI Taxonomy" id="933095"/>
    <lineage>
        <taxon>Eukaryota</taxon>
        <taxon>Fungi</taxon>
        <taxon>Dikarya</taxon>
        <taxon>Ascomycota</taxon>
        <taxon>Pezizomycotina</taxon>
        <taxon>Sordariomycetes</taxon>
        <taxon>Xylariomycetidae</taxon>
        <taxon>Xylariales</taxon>
        <taxon>Xylariaceae</taxon>
        <taxon>Anthostomella</taxon>
    </lineage>
</organism>
<dbReference type="EMBL" id="CAUWAG010000006">
    <property type="protein sequence ID" value="CAJ2504202.1"/>
    <property type="molecule type" value="Genomic_DNA"/>
</dbReference>
<evidence type="ECO:0000313" key="2">
    <source>
        <dbReference type="EMBL" id="CAJ2504202.1"/>
    </source>
</evidence>
<dbReference type="InterPro" id="IPR028241">
    <property type="entry name" value="RAVE2/Rogdi"/>
</dbReference>
<dbReference type="GO" id="GO:0043291">
    <property type="term" value="C:RAVE complex"/>
    <property type="evidence" value="ECO:0007669"/>
    <property type="project" value="TreeGrafter"/>
</dbReference>
<protein>
    <submittedName>
        <fullName evidence="2">Uu.00g115960.m01.CDS01</fullName>
    </submittedName>
</protein>
<reference evidence="2" key="1">
    <citation type="submission" date="2023-10" db="EMBL/GenBank/DDBJ databases">
        <authorList>
            <person name="Hackl T."/>
        </authorList>
    </citation>
    <scope>NUCLEOTIDE SEQUENCE</scope>
</reference>
<name>A0AAI8YGX7_9PEZI</name>
<dbReference type="AlphaFoldDB" id="A0AAI8YGX7"/>
<feature type="region of interest" description="Disordered" evidence="1">
    <location>
        <begin position="159"/>
        <end position="203"/>
    </location>
</feature>
<proteinExistence type="predicted"/>
<evidence type="ECO:0000256" key="1">
    <source>
        <dbReference type="SAM" id="MobiDB-lite"/>
    </source>
</evidence>
<dbReference type="Pfam" id="PF10259">
    <property type="entry name" value="Rogdi_lz"/>
    <property type="match status" value="1"/>
</dbReference>
<accession>A0AAI8YGX7</accession>
<dbReference type="PANTHER" id="PTHR13618:SF1">
    <property type="entry name" value="PROTEIN ROGDI HOMOLOG"/>
    <property type="match status" value="1"/>
</dbReference>
<feature type="region of interest" description="Disordered" evidence="1">
    <location>
        <begin position="286"/>
        <end position="311"/>
    </location>
</feature>
<sequence length="370" mass="39617">MSVEIWPSIAPDQLKIEEDATQDRELTWLLATLHETLKSLKHGLEDSYALLAPIDPGSTLVLSTRNNEAVKGHVTRVGTRIVKGTVHLKLRTLPPQTMAIDPSRPIHLPALATLNTLLTEAVDLVALCVSEGPAAWTASFLSTQLRLLAQHLAEASAIIKGPPSIPETRRTPSSSRSRPSSSSSSSHSPTNTPTIPRATDPTGWTRTSVSLSHFLPPTSRNLSFYLTIQDASLVLYLRALEPADAPMNLGAKLAFAIGTARRLEHDEADRVFGYCCDESTHVEDAAGGAGGVRNPVSPSDANKTGGVGFEDATAKKGADEVEVFVREKVRVESADPSLLSMSAKLGALANTLNLARRNLAAVMGEVWTED</sequence>
<keyword evidence="3" id="KW-1185">Reference proteome</keyword>
<dbReference type="PANTHER" id="PTHR13618">
    <property type="entry name" value="LEUCINE ZIPPER CONTAINING TRANSCRIPTION FACTOR LZF1"/>
    <property type="match status" value="1"/>
</dbReference>
<evidence type="ECO:0000313" key="3">
    <source>
        <dbReference type="Proteomes" id="UP001295740"/>
    </source>
</evidence>
<gene>
    <name evidence="2" type="ORF">KHLLAP_LOCUS4670</name>
</gene>
<feature type="compositionally biased region" description="Low complexity" evidence="1">
    <location>
        <begin position="171"/>
        <end position="196"/>
    </location>
</feature>